<proteinExistence type="predicted"/>
<organism evidence="2 3">
    <name type="scientific">Ancylostoma ceylanicum</name>
    <dbReference type="NCBI Taxonomy" id="53326"/>
    <lineage>
        <taxon>Eukaryota</taxon>
        <taxon>Metazoa</taxon>
        <taxon>Ecdysozoa</taxon>
        <taxon>Nematoda</taxon>
        <taxon>Chromadorea</taxon>
        <taxon>Rhabditida</taxon>
        <taxon>Rhabditina</taxon>
        <taxon>Rhabditomorpha</taxon>
        <taxon>Strongyloidea</taxon>
        <taxon>Ancylostomatidae</taxon>
        <taxon>Ancylostomatinae</taxon>
        <taxon>Ancylostoma</taxon>
    </lineage>
</organism>
<dbReference type="Pfam" id="PF00188">
    <property type="entry name" value="CAP"/>
    <property type="match status" value="1"/>
</dbReference>
<dbReference type="Gene3D" id="3.40.33.10">
    <property type="entry name" value="CAP"/>
    <property type="match status" value="1"/>
</dbReference>
<accession>A0A0D6MAZ8</accession>
<evidence type="ECO:0000313" key="3">
    <source>
        <dbReference type="Proteomes" id="UP000054495"/>
    </source>
</evidence>
<name>A0A0D6MAZ8_9BILA</name>
<evidence type="ECO:0000259" key="1">
    <source>
        <dbReference type="SMART" id="SM00198"/>
    </source>
</evidence>
<dbReference type="SUPFAM" id="SSF55797">
    <property type="entry name" value="PR-1-like"/>
    <property type="match status" value="1"/>
</dbReference>
<dbReference type="CDD" id="cd05380">
    <property type="entry name" value="CAP_euk"/>
    <property type="match status" value="1"/>
</dbReference>
<dbReference type="Proteomes" id="UP000054495">
    <property type="component" value="Unassembled WGS sequence"/>
</dbReference>
<dbReference type="EMBL" id="KE124841">
    <property type="protein sequence ID" value="EPB77282.1"/>
    <property type="molecule type" value="Genomic_DNA"/>
</dbReference>
<reference evidence="2 3" key="1">
    <citation type="submission" date="2013-05" db="EMBL/GenBank/DDBJ databases">
        <title>Draft genome of the parasitic nematode Anyclostoma ceylanicum.</title>
        <authorList>
            <person name="Mitreva M."/>
        </authorList>
    </citation>
    <scope>NUCLEOTIDE SEQUENCE [LARGE SCALE GENOMIC DNA]</scope>
</reference>
<dbReference type="AlphaFoldDB" id="A0A0D6MAZ8"/>
<dbReference type="InterPro" id="IPR035940">
    <property type="entry name" value="CAP_sf"/>
</dbReference>
<evidence type="ECO:0000313" key="2">
    <source>
        <dbReference type="EMBL" id="EPB77282.1"/>
    </source>
</evidence>
<dbReference type="SMART" id="SM00198">
    <property type="entry name" value="SCP"/>
    <property type="match status" value="1"/>
</dbReference>
<feature type="domain" description="SCP" evidence="1">
    <location>
        <begin position="3"/>
        <end position="117"/>
    </location>
</feature>
<dbReference type="InterPro" id="IPR014044">
    <property type="entry name" value="CAP_dom"/>
</dbReference>
<protein>
    <recommendedName>
        <fullName evidence="1">SCP domain-containing protein</fullName>
    </recommendedName>
</protein>
<keyword evidence="3" id="KW-1185">Reference proteome</keyword>
<sequence>MGSLRKQYKQEWDCALEELAKKAVENCPTTRTANPTNGQSFMHLDASYTAQEKAQALNTSLSTWPDSSDYNDIGNDIVNMGSEKLLDFMNMIRANTYQVGCAQKECGNTATAACFYNQP</sequence>
<gene>
    <name evidence="2" type="ORF">ANCCEY_03653</name>
</gene>